<name>A0ACC2U3L3_9FUNG</name>
<dbReference type="EMBL" id="QTSX02001503">
    <property type="protein sequence ID" value="KAJ9081032.1"/>
    <property type="molecule type" value="Genomic_DNA"/>
</dbReference>
<evidence type="ECO:0000313" key="2">
    <source>
        <dbReference type="Proteomes" id="UP001165960"/>
    </source>
</evidence>
<sequence>MEVNLSGNLFCVSRLGPILRCDACFMSHQKCNNGKPCSRCKIKGIECTRQRRFSNKKLLCMDKTGFELENKLRGKFRAGADWRQIVARTVNHESAYLFLVQFMAPLVIVQPESKRIKDILTTTIRRQALQPYIPSSTLHQFGADDSILKFDHAIQAFFHYFNSFLPLFSIESFYAKPRSSTLLTIVIRIGLQFFDPGFATDQMIKDLESQITLPSLVRLAPSLDTVQCLLLVVFGLRSSQLKYSMVAIYNRMATLLPLLGLNVRCSAGCLESRLALHAACIGVYSSCGGSDISSLNSIWFQCSATYSPCKFSNVYCTFDKIHFVTSQCMFNGYLAVYAASRDRRIHATKKIPGTQFAQKIRNLLGTLQANFQQSWHILGRITEDSHNKTLLRQSKLMILVYYLNDFIRLADVSSYINPKNPSAPVSDKPNTGVATHLVISGLESAMTLIQLVSLVTSPLFNIKQVRLLVLSYSFISAHYDSAVEASCLKSSLSSSLSLAHSLLTRLSQFDQFCEDAEISLLLSKYFTGCQGISYLIRQGIALSAQAYMLICLNPYDLS</sequence>
<dbReference type="Proteomes" id="UP001165960">
    <property type="component" value="Unassembled WGS sequence"/>
</dbReference>
<protein>
    <submittedName>
        <fullName evidence="1">Uncharacterized protein</fullName>
    </submittedName>
</protein>
<comment type="caution">
    <text evidence="1">The sequence shown here is derived from an EMBL/GenBank/DDBJ whole genome shotgun (WGS) entry which is preliminary data.</text>
</comment>
<evidence type="ECO:0000313" key="1">
    <source>
        <dbReference type="EMBL" id="KAJ9081032.1"/>
    </source>
</evidence>
<keyword evidence="2" id="KW-1185">Reference proteome</keyword>
<gene>
    <name evidence="1" type="ORF">DSO57_1018811</name>
</gene>
<organism evidence="1 2">
    <name type="scientific">Entomophthora muscae</name>
    <dbReference type="NCBI Taxonomy" id="34485"/>
    <lineage>
        <taxon>Eukaryota</taxon>
        <taxon>Fungi</taxon>
        <taxon>Fungi incertae sedis</taxon>
        <taxon>Zoopagomycota</taxon>
        <taxon>Entomophthoromycotina</taxon>
        <taxon>Entomophthoromycetes</taxon>
        <taxon>Entomophthorales</taxon>
        <taxon>Entomophthoraceae</taxon>
        <taxon>Entomophthora</taxon>
    </lineage>
</organism>
<accession>A0ACC2U3L3</accession>
<proteinExistence type="predicted"/>
<reference evidence="1" key="1">
    <citation type="submission" date="2022-04" db="EMBL/GenBank/DDBJ databases">
        <title>Genome of the entomopathogenic fungus Entomophthora muscae.</title>
        <authorList>
            <person name="Elya C."/>
            <person name="Lovett B.R."/>
            <person name="Lee E."/>
            <person name="Macias A.M."/>
            <person name="Hajek A.E."/>
            <person name="De Bivort B.L."/>
            <person name="Kasson M.T."/>
            <person name="De Fine Licht H.H."/>
            <person name="Stajich J.E."/>
        </authorList>
    </citation>
    <scope>NUCLEOTIDE SEQUENCE</scope>
    <source>
        <strain evidence="1">Berkeley</strain>
    </source>
</reference>